<name>A0A834T314_9FABA</name>
<sequence length="148" mass="16752">MRPKDDIAQLLVSGSSKLTVSEKSKKDSTNNGTNAPIPPRPPKQPKPKGPLDLYFPLDHEEVVQQRKASRGKQTTLYVFDAYKKEVEKKACRQVARWMYDAGMPFNAVNYGSFATAIEAIEKYGPGMKPLSYREVRGQFFKQEVEHTT</sequence>
<evidence type="ECO:0000256" key="1">
    <source>
        <dbReference type="SAM" id="MobiDB-lite"/>
    </source>
</evidence>
<feature type="region of interest" description="Disordered" evidence="1">
    <location>
        <begin position="1"/>
        <end position="52"/>
    </location>
</feature>
<dbReference type="AlphaFoldDB" id="A0A834T314"/>
<feature type="compositionally biased region" description="Pro residues" evidence="1">
    <location>
        <begin position="36"/>
        <end position="48"/>
    </location>
</feature>
<gene>
    <name evidence="2" type="ORF">G2W53_035122</name>
</gene>
<evidence type="ECO:0000313" key="3">
    <source>
        <dbReference type="Proteomes" id="UP000634136"/>
    </source>
</evidence>
<dbReference type="OrthoDB" id="1427999at2759"/>
<dbReference type="EMBL" id="JAAIUW010000011">
    <property type="protein sequence ID" value="KAF7808379.1"/>
    <property type="molecule type" value="Genomic_DNA"/>
</dbReference>
<organism evidence="2 3">
    <name type="scientific">Senna tora</name>
    <dbReference type="NCBI Taxonomy" id="362788"/>
    <lineage>
        <taxon>Eukaryota</taxon>
        <taxon>Viridiplantae</taxon>
        <taxon>Streptophyta</taxon>
        <taxon>Embryophyta</taxon>
        <taxon>Tracheophyta</taxon>
        <taxon>Spermatophyta</taxon>
        <taxon>Magnoliopsida</taxon>
        <taxon>eudicotyledons</taxon>
        <taxon>Gunneridae</taxon>
        <taxon>Pentapetalae</taxon>
        <taxon>rosids</taxon>
        <taxon>fabids</taxon>
        <taxon>Fabales</taxon>
        <taxon>Fabaceae</taxon>
        <taxon>Caesalpinioideae</taxon>
        <taxon>Cassia clade</taxon>
        <taxon>Senna</taxon>
    </lineage>
</organism>
<reference evidence="2" key="1">
    <citation type="submission" date="2020-09" db="EMBL/GenBank/DDBJ databases">
        <title>Genome-Enabled Discovery of Anthraquinone Biosynthesis in Senna tora.</title>
        <authorList>
            <person name="Kang S.-H."/>
            <person name="Pandey R.P."/>
            <person name="Lee C.-M."/>
            <person name="Sim J.-S."/>
            <person name="Jeong J.-T."/>
            <person name="Choi B.-S."/>
            <person name="Jung M."/>
            <person name="Ginzburg D."/>
            <person name="Zhao K."/>
            <person name="Won S.Y."/>
            <person name="Oh T.-J."/>
            <person name="Yu Y."/>
            <person name="Kim N.-H."/>
            <person name="Lee O.R."/>
            <person name="Lee T.-H."/>
            <person name="Bashyal P."/>
            <person name="Kim T.-S."/>
            <person name="Lee W.-H."/>
            <person name="Kawkins C."/>
            <person name="Kim C.-K."/>
            <person name="Kim J.S."/>
            <person name="Ahn B.O."/>
            <person name="Rhee S.Y."/>
            <person name="Sohng J.K."/>
        </authorList>
    </citation>
    <scope>NUCLEOTIDE SEQUENCE</scope>
    <source>
        <tissue evidence="2">Leaf</tissue>
    </source>
</reference>
<accession>A0A834T314</accession>
<keyword evidence="3" id="KW-1185">Reference proteome</keyword>
<dbReference type="Proteomes" id="UP000634136">
    <property type="component" value="Unassembled WGS sequence"/>
</dbReference>
<proteinExistence type="predicted"/>
<comment type="caution">
    <text evidence="2">The sequence shown here is derived from an EMBL/GenBank/DDBJ whole genome shotgun (WGS) entry which is preliminary data.</text>
</comment>
<evidence type="ECO:0000313" key="2">
    <source>
        <dbReference type="EMBL" id="KAF7808379.1"/>
    </source>
</evidence>
<protein>
    <submittedName>
        <fullName evidence="2">Uncharacterized protein</fullName>
    </submittedName>
</protein>